<organism evidence="2 3">
    <name type="scientific">Corynebacterium aurimucosum (strain ATCC 700975 / DSM 44827 / CIP 107346 / CN-1)</name>
    <name type="common">Corynebacterium nigricans</name>
    <dbReference type="NCBI Taxonomy" id="548476"/>
    <lineage>
        <taxon>Bacteria</taxon>
        <taxon>Bacillati</taxon>
        <taxon>Actinomycetota</taxon>
        <taxon>Actinomycetes</taxon>
        <taxon>Mycobacteriales</taxon>
        <taxon>Corynebacteriaceae</taxon>
        <taxon>Corynebacterium</taxon>
    </lineage>
</organism>
<dbReference type="RefSeq" id="WP_010190946.1">
    <property type="nucleotide sequence ID" value="NC_012590.1"/>
</dbReference>
<sequence>MAIAKYATAPNSCELNKQLNRGWALQVKPVGADPAEYKFVRGVTSLGVNIETNTVDASDIDSNGWASEEKTSRSLTISVEGQFARKGDLDLLTEDQQLLKVTGEELGSDGKVDFRTWRTDIDEGWEGTATNSFTSGSGGANDLRTFTSDLKSSCEPTRIHSVKKGEEKKESTPIDEDELLKIIRPKGAAAAESGNPGGVPGASDQ</sequence>
<evidence type="ECO:0000313" key="3">
    <source>
        <dbReference type="Proteomes" id="UP000002077"/>
    </source>
</evidence>
<proteinExistence type="predicted"/>
<gene>
    <name evidence="2" type="ordered locus">cauri_1978</name>
</gene>
<dbReference type="Pfam" id="PF06199">
    <property type="entry name" value="Phage_tail_2"/>
    <property type="match status" value="1"/>
</dbReference>
<dbReference type="AlphaFoldDB" id="C3PIB7"/>
<evidence type="ECO:0000256" key="1">
    <source>
        <dbReference type="SAM" id="MobiDB-lite"/>
    </source>
</evidence>
<reference evidence="2 3" key="1">
    <citation type="journal article" date="2010" name="BMC Genomics">
        <title>Complete genome sequence and lifestyle of black-pigmented Corynebacterium aurimucosum ATCC 700975 (formerly C. nigricans CN-1) isolated from a vaginal swab of a woman with spontaneous abortion.</title>
        <authorList>
            <person name="Trost E."/>
            <person name="Gotker S."/>
            <person name="Schneider J."/>
            <person name="Schneiker-Bekel S."/>
            <person name="Szczepanowski R."/>
            <person name="Tilker A."/>
            <person name="Viehoever P."/>
            <person name="Arnold W."/>
            <person name="Bekel T."/>
            <person name="Blom J."/>
            <person name="Gartemann K.H."/>
            <person name="Linke B."/>
            <person name="Goesmann A."/>
            <person name="Puhler A."/>
            <person name="Shukla S.K."/>
            <person name="Tauch A."/>
        </authorList>
    </citation>
    <scope>NUCLEOTIDE SEQUENCE [LARGE SCALE GENOMIC DNA]</scope>
    <source>
        <strain evidence="3">ATCC 700975 / DSM 44827 / CIP 107346 / CN-1</strain>
    </source>
</reference>
<dbReference type="NCBIfam" id="NF047353">
    <property type="entry name" value="tube_lmo2291"/>
    <property type="match status" value="1"/>
</dbReference>
<dbReference type="Proteomes" id="UP000002077">
    <property type="component" value="Chromosome"/>
</dbReference>
<evidence type="ECO:0008006" key="4">
    <source>
        <dbReference type="Google" id="ProtNLM"/>
    </source>
</evidence>
<evidence type="ECO:0000313" key="2">
    <source>
        <dbReference type="EMBL" id="ACP33571.1"/>
    </source>
</evidence>
<accession>C3PIB7</accession>
<feature type="compositionally biased region" description="Gly residues" evidence="1">
    <location>
        <begin position="195"/>
        <end position="205"/>
    </location>
</feature>
<keyword evidence="3" id="KW-1185">Reference proteome</keyword>
<dbReference type="KEGG" id="car:cauri_1978"/>
<name>C3PIB7_CORA7</name>
<feature type="region of interest" description="Disordered" evidence="1">
    <location>
        <begin position="185"/>
        <end position="205"/>
    </location>
</feature>
<dbReference type="eggNOG" id="ENOG50345V7">
    <property type="taxonomic scope" value="Bacteria"/>
</dbReference>
<dbReference type="InterPro" id="IPR011855">
    <property type="entry name" value="Phgtail_TP901_1"/>
</dbReference>
<dbReference type="HOGENOM" id="CLU_1223084_0_0_11"/>
<dbReference type="EMBL" id="CP001601">
    <property type="protein sequence ID" value="ACP33571.1"/>
    <property type="molecule type" value="Genomic_DNA"/>
</dbReference>
<dbReference type="STRING" id="548476.cauri_1978"/>
<protein>
    <recommendedName>
        <fullName evidence="4">Phage tail protein</fullName>
    </recommendedName>
</protein>
<dbReference type="GeneID" id="31924620"/>
<dbReference type="OrthoDB" id="4532909at2"/>